<gene>
    <name evidence="3" type="ORF">LSAT_V11C400189720</name>
</gene>
<proteinExistence type="predicted"/>
<evidence type="ECO:0000313" key="4">
    <source>
        <dbReference type="Proteomes" id="UP000235145"/>
    </source>
</evidence>
<evidence type="ECO:0000313" key="3">
    <source>
        <dbReference type="EMBL" id="KAJ0210451.1"/>
    </source>
</evidence>
<keyword evidence="4" id="KW-1185">Reference proteome</keyword>
<accession>A0A9R1VQ55</accession>
<name>A0A9R1VQ55_LACSA</name>
<organism evidence="3 4">
    <name type="scientific">Lactuca sativa</name>
    <name type="common">Garden lettuce</name>
    <dbReference type="NCBI Taxonomy" id="4236"/>
    <lineage>
        <taxon>Eukaryota</taxon>
        <taxon>Viridiplantae</taxon>
        <taxon>Streptophyta</taxon>
        <taxon>Embryophyta</taxon>
        <taxon>Tracheophyta</taxon>
        <taxon>Spermatophyta</taxon>
        <taxon>Magnoliopsida</taxon>
        <taxon>eudicotyledons</taxon>
        <taxon>Gunneridae</taxon>
        <taxon>Pentapetalae</taxon>
        <taxon>asterids</taxon>
        <taxon>campanulids</taxon>
        <taxon>Asterales</taxon>
        <taxon>Asteraceae</taxon>
        <taxon>Cichorioideae</taxon>
        <taxon>Cichorieae</taxon>
        <taxon>Lactucinae</taxon>
        <taxon>Lactuca</taxon>
    </lineage>
</organism>
<protein>
    <submittedName>
        <fullName evidence="3">Uncharacterized protein</fullName>
    </submittedName>
</protein>
<dbReference type="AlphaFoldDB" id="A0A9R1VQ55"/>
<dbReference type="Proteomes" id="UP000235145">
    <property type="component" value="Unassembled WGS sequence"/>
</dbReference>
<dbReference type="Gramene" id="rna-gnl|WGS:NBSK|LSAT_4X82020_mrna">
    <property type="protein sequence ID" value="cds-PLY63664.1"/>
    <property type="gene ID" value="gene-LSAT_4X82020"/>
</dbReference>
<dbReference type="EMBL" id="NBSK02000004">
    <property type="protein sequence ID" value="KAJ0210451.1"/>
    <property type="molecule type" value="Genomic_DNA"/>
</dbReference>
<keyword evidence="2" id="KW-1133">Transmembrane helix</keyword>
<dbReference type="PANTHER" id="PTHR33184:SF67">
    <property type="entry name" value="PROTEIN TAPETUM DETERMINANT 1"/>
    <property type="match status" value="1"/>
</dbReference>
<dbReference type="InterPro" id="IPR040361">
    <property type="entry name" value="TPD1"/>
</dbReference>
<evidence type="ECO:0000256" key="1">
    <source>
        <dbReference type="ARBA" id="ARBA00022729"/>
    </source>
</evidence>
<keyword evidence="2" id="KW-0472">Membrane</keyword>
<dbReference type="PANTHER" id="PTHR33184">
    <property type="entry name" value="PROTEIN TAPETUM DETERMINANT 1-LIKE-RELATED"/>
    <property type="match status" value="1"/>
</dbReference>
<keyword evidence="1" id="KW-0732">Signal</keyword>
<feature type="transmembrane region" description="Helical" evidence="2">
    <location>
        <begin position="12"/>
        <end position="34"/>
    </location>
</feature>
<dbReference type="OrthoDB" id="1572689at2759"/>
<dbReference type="Pfam" id="PF24068">
    <property type="entry name" value="TPD1_C"/>
    <property type="match status" value="1"/>
</dbReference>
<comment type="caution">
    <text evidence="3">The sequence shown here is derived from an EMBL/GenBank/DDBJ whole genome shotgun (WGS) entry which is preliminary data.</text>
</comment>
<evidence type="ECO:0000256" key="2">
    <source>
        <dbReference type="SAM" id="Phobius"/>
    </source>
</evidence>
<sequence length="175" mass="19074">MKTNLSSMHKIALVTATFSVSLLVVIMIAFVTGVTQHGDLIVEPMNSTISGPHRKLLANSSETGEVLPERNWGDKCSKSDIVINQGPTSPLPHGIPIYTVEIMNICATGCSISDVHLSCGWFSSARLVNPRLFKRLGYNDCLVNDGKPLISGRTVMFQYSNTFAYHLSVSSVTCR</sequence>
<dbReference type="GO" id="GO:0001709">
    <property type="term" value="P:cell fate determination"/>
    <property type="evidence" value="ECO:0000318"/>
    <property type="project" value="GO_Central"/>
</dbReference>
<reference evidence="3 4" key="1">
    <citation type="journal article" date="2017" name="Nat. Commun.">
        <title>Genome assembly with in vitro proximity ligation data and whole-genome triplication in lettuce.</title>
        <authorList>
            <person name="Reyes-Chin-Wo S."/>
            <person name="Wang Z."/>
            <person name="Yang X."/>
            <person name="Kozik A."/>
            <person name="Arikit S."/>
            <person name="Song C."/>
            <person name="Xia L."/>
            <person name="Froenicke L."/>
            <person name="Lavelle D.O."/>
            <person name="Truco M.J."/>
            <person name="Xia R."/>
            <person name="Zhu S."/>
            <person name="Xu C."/>
            <person name="Xu H."/>
            <person name="Xu X."/>
            <person name="Cox K."/>
            <person name="Korf I."/>
            <person name="Meyers B.C."/>
            <person name="Michelmore R.W."/>
        </authorList>
    </citation>
    <scope>NUCLEOTIDE SEQUENCE [LARGE SCALE GENOMIC DNA]</scope>
    <source>
        <strain evidence="4">cv. Salinas</strain>
        <tissue evidence="3">Seedlings</tissue>
    </source>
</reference>
<keyword evidence="2" id="KW-0812">Transmembrane</keyword>